<comment type="caution">
    <text evidence="2">The sequence shown here is derived from an EMBL/GenBank/DDBJ whole genome shotgun (WGS) entry which is preliminary data.</text>
</comment>
<dbReference type="RefSeq" id="XP_024663012.1">
    <property type="nucleotide sequence ID" value="XM_024807244.1"/>
</dbReference>
<name>A0A2T0FDI5_9ASCO</name>
<dbReference type="Proteomes" id="UP000238350">
    <property type="component" value="Unassembled WGS sequence"/>
</dbReference>
<dbReference type="EMBL" id="NDIQ01000001">
    <property type="protein sequence ID" value="PRT53066.1"/>
    <property type="molecule type" value="Genomic_DNA"/>
</dbReference>
<evidence type="ECO:0000313" key="2">
    <source>
        <dbReference type="EMBL" id="PRT53066.1"/>
    </source>
</evidence>
<evidence type="ECO:0000313" key="3">
    <source>
        <dbReference type="Proteomes" id="UP000238350"/>
    </source>
</evidence>
<sequence>MWRSPKRRPNSSGGRQGSLRTPAAAQDAELSDIIVPNLGFGNEPLETMVPIPQDVQEKEDYREHVNSIITQQAQKKGRKELDQVYLELLKSTNAQTVDSLKDDSWLYT</sequence>
<accession>A0A2T0FDI5</accession>
<reference evidence="2 3" key="1">
    <citation type="submission" date="2017-04" db="EMBL/GenBank/DDBJ databases">
        <title>Genome sequencing of [Candida] sorbophila.</title>
        <authorList>
            <person name="Ahn J.O."/>
        </authorList>
    </citation>
    <scope>NUCLEOTIDE SEQUENCE [LARGE SCALE GENOMIC DNA]</scope>
    <source>
        <strain evidence="2 3">DS02</strain>
    </source>
</reference>
<gene>
    <name evidence="2" type="ORF">B9G98_00686</name>
</gene>
<protein>
    <submittedName>
        <fullName evidence="2">Uncharacterized protein</fullName>
    </submittedName>
</protein>
<evidence type="ECO:0000256" key="1">
    <source>
        <dbReference type="SAM" id="MobiDB-lite"/>
    </source>
</evidence>
<feature type="region of interest" description="Disordered" evidence="1">
    <location>
        <begin position="1"/>
        <end position="28"/>
    </location>
</feature>
<dbReference type="AlphaFoldDB" id="A0A2T0FDI5"/>
<dbReference type="GeneID" id="36514435"/>
<keyword evidence="3" id="KW-1185">Reference proteome</keyword>
<proteinExistence type="predicted"/>
<organism evidence="2 3">
    <name type="scientific">Wickerhamiella sorbophila</name>
    <dbReference type="NCBI Taxonomy" id="45607"/>
    <lineage>
        <taxon>Eukaryota</taxon>
        <taxon>Fungi</taxon>
        <taxon>Dikarya</taxon>
        <taxon>Ascomycota</taxon>
        <taxon>Saccharomycotina</taxon>
        <taxon>Dipodascomycetes</taxon>
        <taxon>Dipodascales</taxon>
        <taxon>Trichomonascaceae</taxon>
        <taxon>Wickerhamiella</taxon>
    </lineage>
</organism>